<gene>
    <name evidence="1" type="ORF">KPL71_020433</name>
</gene>
<organism evidence="1 2">
    <name type="scientific">Citrus sinensis</name>
    <name type="common">Sweet orange</name>
    <name type="synonym">Citrus aurantium var. sinensis</name>
    <dbReference type="NCBI Taxonomy" id="2711"/>
    <lineage>
        <taxon>Eukaryota</taxon>
        <taxon>Viridiplantae</taxon>
        <taxon>Streptophyta</taxon>
        <taxon>Embryophyta</taxon>
        <taxon>Tracheophyta</taxon>
        <taxon>Spermatophyta</taxon>
        <taxon>Magnoliopsida</taxon>
        <taxon>eudicotyledons</taxon>
        <taxon>Gunneridae</taxon>
        <taxon>Pentapetalae</taxon>
        <taxon>rosids</taxon>
        <taxon>malvids</taxon>
        <taxon>Sapindales</taxon>
        <taxon>Rutaceae</taxon>
        <taxon>Aurantioideae</taxon>
        <taxon>Citrus</taxon>
    </lineage>
</organism>
<name>A0ACB8J7X7_CITSI</name>
<sequence length="986" mass="112269">MAEEITVSTVLDQLSSITQQMNGARLLVGGVVTDVEKLRSHLEAIREVLDDAEKRQVKDVKDKAVEDWLRELTDTCYAVDDALDEWNTAIQKLLLANETDHKASKVRSFTCHLRIALRFDIGCKLKNLSRRVDAIAGKKDGFVIKLMSGSGEGGIMTTSSAVIDPLEFHGRNAEKQKILQLLKGESSDEESGSKPTLPVIWILGNEGIGKTALARQVFDDSDVKANFDKRIWVSASYPRDEIRVARDEISVARDRDEIRVAKAILESLKGSVSSQVEMETVLQYINEFVQGKKVLLVLDDLWWNAYPRYWEQLMYSLKSGSEGSRILVTRSGGKNGTNMTEIGLGEKNGTNMMEIGLGELSEEECRSLFRQIAFHGRSSDYREKFEPIGRRVVGKCKGLPFAVKILGSLLRFKTSIKEWQSVLDSEIWNLDSEICKRAGVGYECLSPLLLSYFDLSPALKKCFLYCSIFPKNYEIEKDRLIKLWMAQGYLKSQESKDMELVGEEYFGNLSSRSLFQDFQKSEFDGRIIRCQMHPIVHEFAQLLSKSHNFNAEVKGSDQECQSKSSHEKFRHLMIMFETDHGAFPNSVYNQKKLRSLVVEHGGGFMNGIVLSKVFDQLTCLRTLELSNHDNVLCKVIKKVPKQIKRLIHLRYLNLSKNNKIKKLPKTLCELYNLQTLELSWCSNLRNLPQGMGKLINLRHVVNVGTPLSYMPKGIERWSCLRTLSEFIVSGGNDDKKASKLECLKSLNHLQGSLNIKGLGNVDKDEIFKAELSKREKLLALGISFDRDDEEGSKNEDDEAVVEGDEDVIKGLQLPPKLESLEMFYYRGKSISLTSIILLDKLRSMTLDRCMNLKQLPGLGGLPALESLTLRNMKRIEKVSDEFLGIDRSSSTGKTVDAFPKLKSLVFLKMKAWKEWQYKPRREQHYKIMPCLHSLTIGYCNELEMLPDKHFPYKLDLKIISCSKLEERYKEGTVERKRLPQIKFLHD</sequence>
<dbReference type="Proteomes" id="UP000829398">
    <property type="component" value="Chromosome 7"/>
</dbReference>
<dbReference type="EMBL" id="CM039176">
    <property type="protein sequence ID" value="KAH9713708.1"/>
    <property type="molecule type" value="Genomic_DNA"/>
</dbReference>
<proteinExistence type="predicted"/>
<evidence type="ECO:0000313" key="1">
    <source>
        <dbReference type="EMBL" id="KAH9713708.1"/>
    </source>
</evidence>
<evidence type="ECO:0000313" key="2">
    <source>
        <dbReference type="Proteomes" id="UP000829398"/>
    </source>
</evidence>
<protein>
    <submittedName>
        <fullName evidence="1">Uncharacterized protein</fullName>
    </submittedName>
</protein>
<comment type="caution">
    <text evidence="1">The sequence shown here is derived from an EMBL/GenBank/DDBJ whole genome shotgun (WGS) entry which is preliminary data.</text>
</comment>
<keyword evidence="2" id="KW-1185">Reference proteome</keyword>
<reference evidence="2" key="1">
    <citation type="journal article" date="2023" name="Hortic. Res.">
        <title>A chromosome-level phased genome enabling allele-level studies in sweet orange: a case study on citrus Huanglongbing tolerance.</title>
        <authorList>
            <person name="Wu B."/>
            <person name="Yu Q."/>
            <person name="Deng Z."/>
            <person name="Duan Y."/>
            <person name="Luo F."/>
            <person name="Gmitter F. Jr."/>
        </authorList>
    </citation>
    <scope>NUCLEOTIDE SEQUENCE [LARGE SCALE GENOMIC DNA]</scope>
    <source>
        <strain evidence="2">cv. Valencia</strain>
    </source>
</reference>
<accession>A0ACB8J7X7</accession>